<proteinExistence type="predicted"/>
<dbReference type="Gene3D" id="2.130.10.10">
    <property type="entry name" value="YVTN repeat-like/Quinoprotein amine dehydrogenase"/>
    <property type="match status" value="1"/>
</dbReference>
<dbReference type="Pfam" id="PF01437">
    <property type="entry name" value="PSI"/>
    <property type="match status" value="1"/>
</dbReference>
<evidence type="ECO:0000256" key="6">
    <source>
        <dbReference type="SAM" id="MobiDB-lite"/>
    </source>
</evidence>
<evidence type="ECO:0000313" key="8">
    <source>
        <dbReference type="EMBL" id="CAJ0959516.1"/>
    </source>
</evidence>
<keyword evidence="2" id="KW-0472">Membrane</keyword>
<dbReference type="PANTHER" id="PTHR11036:SF80">
    <property type="entry name" value="SEMAPHORIN-7A"/>
    <property type="match status" value="1"/>
</dbReference>
<gene>
    <name evidence="8" type="ORF">RIMI_LOCUS16851376</name>
</gene>
<dbReference type="EMBL" id="CAUEEQ010047925">
    <property type="protein sequence ID" value="CAJ0959516.1"/>
    <property type="molecule type" value="Genomic_DNA"/>
</dbReference>
<evidence type="ECO:0000256" key="2">
    <source>
        <dbReference type="ARBA" id="ARBA00023136"/>
    </source>
</evidence>
<keyword evidence="4" id="KW-0325">Glycoprotein</keyword>
<dbReference type="Proteomes" id="UP001176940">
    <property type="component" value="Unassembled WGS sequence"/>
</dbReference>
<feature type="domain" description="Sema" evidence="7">
    <location>
        <begin position="83"/>
        <end position="522"/>
    </location>
</feature>
<dbReference type="InterPro" id="IPR036352">
    <property type="entry name" value="Semap_dom_sf"/>
</dbReference>
<protein>
    <recommendedName>
        <fullName evidence="7">Sema domain-containing protein</fullName>
    </recommendedName>
</protein>
<evidence type="ECO:0000256" key="4">
    <source>
        <dbReference type="ARBA" id="ARBA00023180"/>
    </source>
</evidence>
<dbReference type="Pfam" id="PF01403">
    <property type="entry name" value="Sema"/>
    <property type="match status" value="1"/>
</dbReference>
<dbReference type="PANTHER" id="PTHR11036">
    <property type="entry name" value="SEMAPHORIN"/>
    <property type="match status" value="1"/>
</dbReference>
<dbReference type="InterPro" id="IPR027231">
    <property type="entry name" value="Semaphorin"/>
</dbReference>
<dbReference type="SUPFAM" id="SSF103575">
    <property type="entry name" value="Plexin repeat"/>
    <property type="match status" value="1"/>
</dbReference>
<accession>A0ABN9M8J1</accession>
<evidence type="ECO:0000256" key="3">
    <source>
        <dbReference type="ARBA" id="ARBA00023157"/>
    </source>
</evidence>
<feature type="compositionally biased region" description="Pro residues" evidence="6">
    <location>
        <begin position="13"/>
        <end position="22"/>
    </location>
</feature>
<reference evidence="8" key="1">
    <citation type="submission" date="2023-07" db="EMBL/GenBank/DDBJ databases">
        <authorList>
            <person name="Stuckert A."/>
        </authorList>
    </citation>
    <scope>NUCLEOTIDE SEQUENCE</scope>
</reference>
<dbReference type="InterPro" id="IPR001627">
    <property type="entry name" value="Semap_dom"/>
</dbReference>
<dbReference type="PROSITE" id="PS51004">
    <property type="entry name" value="SEMA"/>
    <property type="match status" value="1"/>
</dbReference>
<keyword evidence="3" id="KW-1015">Disulfide bond</keyword>
<dbReference type="Gene3D" id="3.30.1680.10">
    <property type="entry name" value="ligand-binding face of the semaphorins, domain 2"/>
    <property type="match status" value="1"/>
</dbReference>
<evidence type="ECO:0000259" key="7">
    <source>
        <dbReference type="PROSITE" id="PS51004"/>
    </source>
</evidence>
<dbReference type="InterPro" id="IPR015943">
    <property type="entry name" value="WD40/YVTN_repeat-like_dom_sf"/>
</dbReference>
<comment type="subcellular location">
    <subcellularLocation>
        <location evidence="1">Membrane</location>
    </subcellularLocation>
</comment>
<dbReference type="InterPro" id="IPR002165">
    <property type="entry name" value="Plexin_repeat"/>
</dbReference>
<feature type="compositionally biased region" description="Polar residues" evidence="6">
    <location>
        <begin position="31"/>
        <end position="44"/>
    </location>
</feature>
<evidence type="ECO:0000256" key="1">
    <source>
        <dbReference type="ARBA" id="ARBA00004370"/>
    </source>
</evidence>
<dbReference type="SMART" id="SM00423">
    <property type="entry name" value="PSI"/>
    <property type="match status" value="1"/>
</dbReference>
<evidence type="ECO:0000313" key="9">
    <source>
        <dbReference type="Proteomes" id="UP001176940"/>
    </source>
</evidence>
<name>A0ABN9M8J1_9NEOB</name>
<dbReference type="SUPFAM" id="SSF101912">
    <property type="entry name" value="Sema domain"/>
    <property type="match status" value="1"/>
</dbReference>
<dbReference type="InterPro" id="IPR016201">
    <property type="entry name" value="PSI"/>
</dbReference>
<feature type="region of interest" description="Disordered" evidence="6">
    <location>
        <begin position="1"/>
        <end position="94"/>
    </location>
</feature>
<comment type="caution">
    <text evidence="5">Lacks conserved residue(s) required for the propagation of feature annotation.</text>
</comment>
<sequence>MQSTRQQCRTPAAAPPDTPAAPPGTRDSRRAPSSSAGNLQQRQTPAAVRHTSEHPTSQPAACSITPLLPPPAATLGPHFTAATTPLTKGHMTRPFQPPLIKSSFSTEWSISLPTEEPNAVYYLSENNSLYIGGDEILYHFDSETMQNYSFEAQPKNCMGKPYCKNYVTFVGLLLGKLTVCGTNAYQPGCWAMVGETFNKLQESWAYQLAPRTPVSNYTILIAGDQVFSTLPRKSNNGMIGKKTIFSKIFGDEPWLYTGDEFLREPEFVKSLLVEKEDKGQNKILLFFNEDNTQTRTTENRLSMVAQLCKDDQGSAKNSIRYIFSTALKSRLICGNQLTGQYYPHLQDIYFLQGKTENVIYGLFKNSWNHSAVCSYKVQDIELLFNTSTLLGSSKNELKIRPGTCLPPPTLTPEDTSEEVSNHPELTKWLWPSRNRTVFQNLVLYRKIVVDEIVAVNQNISRVLILGTDDGAVHKTLEREDGPFSIIEVQPFKLKAKLQFMELKPNEHVLYVGTTREFSRLLLDNCTAYNNCTGCIKSMDPFCGWNEGKCESVLKHNSSLEGQNLNATCQLQNEPSKEYQEGDQEPHFLLTCLEVSKLPSFNSKDGKMEMVQNCNDDACKLIIKGVKNPENVQQRSQHMQNCMITLLQRFSASGFWY</sequence>
<comment type="caution">
    <text evidence="8">The sequence shown here is derived from an EMBL/GenBank/DDBJ whole genome shotgun (WGS) entry which is preliminary data.</text>
</comment>
<dbReference type="SMART" id="SM00630">
    <property type="entry name" value="Sema"/>
    <property type="match status" value="1"/>
</dbReference>
<keyword evidence="9" id="KW-1185">Reference proteome</keyword>
<organism evidence="8 9">
    <name type="scientific">Ranitomeya imitator</name>
    <name type="common">mimic poison frog</name>
    <dbReference type="NCBI Taxonomy" id="111125"/>
    <lineage>
        <taxon>Eukaryota</taxon>
        <taxon>Metazoa</taxon>
        <taxon>Chordata</taxon>
        <taxon>Craniata</taxon>
        <taxon>Vertebrata</taxon>
        <taxon>Euteleostomi</taxon>
        <taxon>Amphibia</taxon>
        <taxon>Batrachia</taxon>
        <taxon>Anura</taxon>
        <taxon>Neobatrachia</taxon>
        <taxon>Hyloidea</taxon>
        <taxon>Dendrobatidae</taxon>
        <taxon>Dendrobatinae</taxon>
        <taxon>Ranitomeya</taxon>
    </lineage>
</organism>
<evidence type="ECO:0000256" key="5">
    <source>
        <dbReference type="PROSITE-ProRule" id="PRU00352"/>
    </source>
</evidence>